<feature type="signal peptide" evidence="7">
    <location>
        <begin position="1"/>
        <end position="25"/>
    </location>
</feature>
<reference evidence="10" key="1">
    <citation type="submission" date="2021-02" db="EMBL/GenBank/DDBJ databases">
        <authorList>
            <person name="Dougan E. K."/>
            <person name="Rhodes N."/>
            <person name="Thang M."/>
            <person name="Chan C."/>
        </authorList>
    </citation>
    <scope>NUCLEOTIDE SEQUENCE</scope>
</reference>
<feature type="chain" id="PRO_5032577213" description="protein geranylgeranyltransferase type II" evidence="7">
    <location>
        <begin position="26"/>
        <end position="1438"/>
    </location>
</feature>
<keyword evidence="5" id="KW-0175">Coiled coil</keyword>
<proteinExistence type="predicted"/>
<evidence type="ECO:0000256" key="7">
    <source>
        <dbReference type="SAM" id="SignalP"/>
    </source>
</evidence>
<dbReference type="PROSITE" id="PS51194">
    <property type="entry name" value="HELICASE_CTER"/>
    <property type="match status" value="1"/>
</dbReference>
<dbReference type="InterPro" id="IPR050496">
    <property type="entry name" value="SNF2_RAD54_helicase_repair"/>
</dbReference>
<dbReference type="SUPFAM" id="SSF52540">
    <property type="entry name" value="P-loop containing nucleoside triphosphate hydrolases"/>
    <property type="match status" value="2"/>
</dbReference>
<evidence type="ECO:0000256" key="1">
    <source>
        <dbReference type="ARBA" id="ARBA00012656"/>
    </source>
</evidence>
<dbReference type="EC" id="2.5.1.60" evidence="1"/>
<feature type="region of interest" description="Disordered" evidence="6">
    <location>
        <begin position="496"/>
        <end position="572"/>
    </location>
</feature>
<dbReference type="PANTHER" id="PTHR45629">
    <property type="entry name" value="SNF2/RAD54 FAMILY MEMBER"/>
    <property type="match status" value="1"/>
</dbReference>
<comment type="catalytic activity">
    <reaction evidence="4">
        <text>geranylgeranyl diphosphate + L-cysteinyl-[protein] = S-geranylgeranyl-L-cysteinyl-[protein] + diphosphate</text>
        <dbReference type="Rhea" id="RHEA:21240"/>
        <dbReference type="Rhea" id="RHEA-COMP:10131"/>
        <dbReference type="Rhea" id="RHEA-COMP:11537"/>
        <dbReference type="ChEBI" id="CHEBI:29950"/>
        <dbReference type="ChEBI" id="CHEBI:33019"/>
        <dbReference type="ChEBI" id="CHEBI:57533"/>
        <dbReference type="ChEBI" id="CHEBI:86021"/>
        <dbReference type="EC" id="2.5.1.60"/>
    </reaction>
</comment>
<dbReference type="InterPro" id="IPR049730">
    <property type="entry name" value="SNF2/RAD54-like_C"/>
</dbReference>
<feature type="domain" description="Helicase ATP-binding" evidence="8">
    <location>
        <begin position="696"/>
        <end position="917"/>
    </location>
</feature>
<keyword evidence="2" id="KW-0677">Repeat</keyword>
<evidence type="ECO:0000313" key="11">
    <source>
        <dbReference type="Proteomes" id="UP000601435"/>
    </source>
</evidence>
<gene>
    <name evidence="10" type="primary">CHR24</name>
    <name evidence="10" type="ORF">SNEC2469_LOCUS25199</name>
</gene>
<feature type="compositionally biased region" description="Basic and acidic residues" evidence="6">
    <location>
        <begin position="816"/>
        <end position="827"/>
    </location>
</feature>
<dbReference type="SMART" id="SM00487">
    <property type="entry name" value="DEXDc"/>
    <property type="match status" value="1"/>
</dbReference>
<dbReference type="InterPro" id="IPR001650">
    <property type="entry name" value="Helicase_C-like"/>
</dbReference>
<evidence type="ECO:0000256" key="3">
    <source>
        <dbReference type="ARBA" id="ARBA00022801"/>
    </source>
</evidence>
<feature type="domain" description="Helicase C-terminal" evidence="9">
    <location>
        <begin position="1146"/>
        <end position="1307"/>
    </location>
</feature>
<dbReference type="GO" id="GO:0015616">
    <property type="term" value="F:DNA translocase activity"/>
    <property type="evidence" value="ECO:0007669"/>
    <property type="project" value="TreeGrafter"/>
</dbReference>
<dbReference type="Proteomes" id="UP000601435">
    <property type="component" value="Unassembled WGS sequence"/>
</dbReference>
<dbReference type="InterPro" id="IPR014001">
    <property type="entry name" value="Helicase_ATP-bd"/>
</dbReference>
<evidence type="ECO:0000256" key="5">
    <source>
        <dbReference type="SAM" id="Coils"/>
    </source>
</evidence>
<keyword evidence="7" id="KW-0732">Signal</keyword>
<dbReference type="Pfam" id="PF00176">
    <property type="entry name" value="SNF2-rel_dom"/>
    <property type="match status" value="1"/>
</dbReference>
<dbReference type="PANTHER" id="PTHR45629:SF7">
    <property type="entry name" value="DNA EXCISION REPAIR PROTEIN ERCC-6-RELATED"/>
    <property type="match status" value="1"/>
</dbReference>
<evidence type="ECO:0000256" key="2">
    <source>
        <dbReference type="ARBA" id="ARBA00022737"/>
    </source>
</evidence>
<accession>A0A812ZP46</accession>
<name>A0A812ZP46_9DINO</name>
<feature type="compositionally biased region" description="Polar residues" evidence="6">
    <location>
        <begin position="557"/>
        <end position="566"/>
    </location>
</feature>
<dbReference type="InterPro" id="IPR038718">
    <property type="entry name" value="SNF2-like_sf"/>
</dbReference>
<dbReference type="InterPro" id="IPR000330">
    <property type="entry name" value="SNF2_N"/>
</dbReference>
<dbReference type="Pfam" id="PF00432">
    <property type="entry name" value="Prenyltrans"/>
    <property type="match status" value="1"/>
</dbReference>
<dbReference type="InterPro" id="IPR026873">
    <property type="entry name" value="Ptb1"/>
</dbReference>
<feature type="compositionally biased region" description="Low complexity" evidence="6">
    <location>
        <begin position="1109"/>
        <end position="1118"/>
    </location>
</feature>
<dbReference type="SUPFAM" id="SSF48239">
    <property type="entry name" value="Terpenoid cyclases/Protein prenyltransferases"/>
    <property type="match status" value="1"/>
</dbReference>
<feature type="compositionally biased region" description="Acidic residues" evidence="6">
    <location>
        <begin position="502"/>
        <end position="513"/>
    </location>
</feature>
<dbReference type="InterPro" id="IPR001330">
    <property type="entry name" value="Prenyltrans"/>
</dbReference>
<feature type="compositionally biased region" description="Acidic residues" evidence="6">
    <location>
        <begin position="828"/>
        <end position="845"/>
    </location>
</feature>
<dbReference type="EMBL" id="CAJNJA010049364">
    <property type="protein sequence ID" value="CAE7836853.1"/>
    <property type="molecule type" value="Genomic_DNA"/>
</dbReference>
<feature type="region of interest" description="Disordered" evidence="6">
    <location>
        <begin position="806"/>
        <end position="852"/>
    </location>
</feature>
<dbReference type="InterPro" id="IPR008930">
    <property type="entry name" value="Terpenoid_cyclase/PrenylTrfase"/>
</dbReference>
<dbReference type="Gene3D" id="1.50.10.20">
    <property type="match status" value="1"/>
</dbReference>
<dbReference type="SMART" id="SM00490">
    <property type="entry name" value="HELICc"/>
    <property type="match status" value="1"/>
</dbReference>
<evidence type="ECO:0000256" key="4">
    <source>
        <dbReference type="ARBA" id="ARBA00047658"/>
    </source>
</evidence>
<feature type="region of interest" description="Disordered" evidence="6">
    <location>
        <begin position="1082"/>
        <end position="1118"/>
    </location>
</feature>
<evidence type="ECO:0000259" key="9">
    <source>
        <dbReference type="PROSITE" id="PS51194"/>
    </source>
</evidence>
<dbReference type="Pfam" id="PF00271">
    <property type="entry name" value="Helicase_C"/>
    <property type="match status" value="1"/>
</dbReference>
<keyword evidence="3" id="KW-0378">Hydrolase</keyword>
<evidence type="ECO:0000313" key="10">
    <source>
        <dbReference type="EMBL" id="CAE7836853.1"/>
    </source>
</evidence>
<protein>
    <recommendedName>
        <fullName evidence="1">protein geranylgeranyltransferase type II</fullName>
        <ecNumber evidence="1">2.5.1.60</ecNumber>
    </recommendedName>
</protein>
<comment type="caution">
    <text evidence="10">The sequence shown here is derived from an EMBL/GenBank/DDBJ whole genome shotgun (WGS) entry which is preliminary data.</text>
</comment>
<organism evidence="10 11">
    <name type="scientific">Symbiodinium necroappetens</name>
    <dbReference type="NCBI Taxonomy" id="1628268"/>
    <lineage>
        <taxon>Eukaryota</taxon>
        <taxon>Sar</taxon>
        <taxon>Alveolata</taxon>
        <taxon>Dinophyceae</taxon>
        <taxon>Suessiales</taxon>
        <taxon>Symbiodiniaceae</taxon>
        <taxon>Symbiodinium</taxon>
    </lineage>
</organism>
<dbReference type="Gene3D" id="3.40.50.300">
    <property type="entry name" value="P-loop containing nucleotide triphosphate hydrolases"/>
    <property type="match status" value="1"/>
</dbReference>
<keyword evidence="11" id="KW-1185">Reference proteome</keyword>
<evidence type="ECO:0000259" key="8">
    <source>
        <dbReference type="PROSITE" id="PS51192"/>
    </source>
</evidence>
<feature type="compositionally biased region" description="Basic and acidic residues" evidence="6">
    <location>
        <begin position="420"/>
        <end position="430"/>
    </location>
</feature>
<dbReference type="InterPro" id="IPR027417">
    <property type="entry name" value="P-loop_NTPase"/>
</dbReference>
<evidence type="ECO:0000256" key="6">
    <source>
        <dbReference type="SAM" id="MobiDB-lite"/>
    </source>
</evidence>
<dbReference type="Gene3D" id="3.40.50.10810">
    <property type="entry name" value="Tandem AAA-ATPase domain"/>
    <property type="match status" value="2"/>
</dbReference>
<dbReference type="GO" id="GO:0016787">
    <property type="term" value="F:hydrolase activity"/>
    <property type="evidence" value="ECO:0007669"/>
    <property type="project" value="UniProtKB-KW"/>
</dbReference>
<dbReference type="CDD" id="cd18793">
    <property type="entry name" value="SF2_C_SNF"/>
    <property type="match status" value="1"/>
</dbReference>
<feature type="region of interest" description="Disordered" evidence="6">
    <location>
        <begin position="353"/>
        <end position="451"/>
    </location>
</feature>
<dbReference type="CDD" id="cd02894">
    <property type="entry name" value="GGTase-II"/>
    <property type="match status" value="1"/>
</dbReference>
<dbReference type="PROSITE" id="PS51192">
    <property type="entry name" value="HELICASE_ATP_BIND_1"/>
    <property type="match status" value="1"/>
</dbReference>
<dbReference type="OrthoDB" id="413460at2759"/>
<sequence length="1438" mass="158381">MMPTSRQLIMLCLSFAFLTPRTSWTEKAWWLSLLVCNRMTAPLLGITGVRFAYCALSALTILDALDSIDVDACVGWILRCMNYEGSFGPVPRAESHAAYVFCAVQALALVDALGAIDVDQLGWWLCERQTPSGGFNGRPEKAPDVCYSWWILSALATIDRVHWIDVEKLADFIIAAQDGEDGGIADRPGDVPDVFHTFFGLAGLSLMRRVDLAPIHCVYALPLEVVERMNLPPILPMYDSRSLMLEQLGRIFSRLSRSDAASLVASPEPVKERPLQAVFLANGSSGFQPVEEIPSPWNDRPKGRSAEHLQRFPDDFWSDPSSIFLLRDAQSISEPLLGYSHVAIEAQRGEQLGGDLLDSDSHPMVVDQGHSDEPHDATDCRMSTCDPPQHRPDDGTAPQGEQPGGDLLDSDSHPMVVDQGHSDKPHDATDCRMSTCDPPQHRPDDSTAPQGQPAVITAELLESDPERGWESAKLAGQGDVEAEFTALLTSGFEEACSNQPACDDDMSESEAGEEAAPKEEAKDDDTPMPDASEDAAAATTKTDESETFASPPKGRSSIASGHSSATPRRRSIAAQVAECKAKIAELQRLKMQRLEEEDYIGAHEAKQEILAHEQNLQTLRLETMPTPARGEELKDEDVERRRLENEAAEVAWRPDPGDTNLVRLEALQAEGPTFTLAVDIFDRLYPYQQKGVAWMARLWQKGHGGVLADEMGLGKTIQVCALLNGARKAGATHALLLMPVTLLDQWSREARLWCPGWPVYTYYGTAAQRAKALRGLRRPMGGLLLTSYSLLSNCEELLEVQVEDVPEPTHRRGRKPGGEKPSKRCKLDDDDGCDEACDSEEEPLEPELPGGELPALGSHRSWDLVVCDEAHRMKNMSSLLAKSLRKLKSSCRILLTGTPVQNALQDLWALMDFAQPGLLGNHATFVKNFSEPIDKGSVRGAKVWAVELKKHLAEQLRALIRPHLLRRTKVNAGLTGGASEVAEDVAFEEADSEEKDIEGVVTKLPSKRETIVWLVPSDEQKAAYKKVLEDSEVIKEACVKSKLGIEVFRAIGLLKRLCNHPLLLLPMPTIKDWANLLQEVQASAEEQEATNETSDEQKEDATATETSEAPADQQDDAQCGQDVESLLKSLSRSHQDVLLQSSKLQCLARLLPELSSQGHRSLVFSQSVKMLDLVQICCLKPHGLRCLRIDGQTDAQARAEKVSKFNNQPDRFQCMLLTTAVGGVGLNLTAADRVVIVDPAWNPATDAQAVDRAYRIGQNKEVRVYRLIMSGLIEDKMFRLQVFKMGLTRTALEADQQHRYFTAKEIRALFEWVDPAQGETRALLREKHGEGQEAELAAAAAEDGSRAWMQTPALDLSDFACLYGSAQEEEVQDEGFSAQVAEAKQKLEAADEKLSERKRLRQEAEAEVARLAAELEKVSAGVDDAKASDVVVDPQRCD</sequence>
<dbReference type="GO" id="GO:0004663">
    <property type="term" value="F:Rab geranylgeranyltransferase activity"/>
    <property type="evidence" value="ECO:0007669"/>
    <property type="project" value="UniProtKB-EC"/>
</dbReference>
<feature type="compositionally biased region" description="Basic and acidic residues" evidence="6">
    <location>
        <begin position="369"/>
        <end position="379"/>
    </location>
</feature>
<feature type="compositionally biased region" description="Acidic residues" evidence="6">
    <location>
        <begin position="1085"/>
        <end position="1094"/>
    </location>
</feature>
<feature type="coiled-coil region" evidence="5">
    <location>
        <begin position="1380"/>
        <end position="1421"/>
    </location>
</feature>
<dbReference type="GO" id="GO:0005524">
    <property type="term" value="F:ATP binding"/>
    <property type="evidence" value="ECO:0007669"/>
    <property type="project" value="InterPro"/>
</dbReference>
<feature type="compositionally biased region" description="Basic and acidic residues" evidence="6">
    <location>
        <begin position="515"/>
        <end position="525"/>
    </location>
</feature>